<evidence type="ECO:0000313" key="2">
    <source>
        <dbReference type="Proteomes" id="UP001054837"/>
    </source>
</evidence>
<evidence type="ECO:0000313" key="1">
    <source>
        <dbReference type="EMBL" id="GIY88125.1"/>
    </source>
</evidence>
<organism evidence="1 2">
    <name type="scientific">Caerostris darwini</name>
    <dbReference type="NCBI Taxonomy" id="1538125"/>
    <lineage>
        <taxon>Eukaryota</taxon>
        <taxon>Metazoa</taxon>
        <taxon>Ecdysozoa</taxon>
        <taxon>Arthropoda</taxon>
        <taxon>Chelicerata</taxon>
        <taxon>Arachnida</taxon>
        <taxon>Araneae</taxon>
        <taxon>Araneomorphae</taxon>
        <taxon>Entelegynae</taxon>
        <taxon>Araneoidea</taxon>
        <taxon>Araneidae</taxon>
        <taxon>Caerostris</taxon>
    </lineage>
</organism>
<comment type="caution">
    <text evidence="1">The sequence shown here is derived from an EMBL/GenBank/DDBJ whole genome shotgun (WGS) entry which is preliminary data.</text>
</comment>
<dbReference type="AlphaFoldDB" id="A0AAV4X292"/>
<protein>
    <submittedName>
        <fullName evidence="1">Uncharacterized protein</fullName>
    </submittedName>
</protein>
<proteinExistence type="predicted"/>
<accession>A0AAV4X292</accession>
<name>A0AAV4X292_9ARAC</name>
<reference evidence="1 2" key="1">
    <citation type="submission" date="2021-06" db="EMBL/GenBank/DDBJ databases">
        <title>Caerostris darwini draft genome.</title>
        <authorList>
            <person name="Kono N."/>
            <person name="Arakawa K."/>
        </authorList>
    </citation>
    <scope>NUCLEOTIDE SEQUENCE [LARGE SCALE GENOMIC DNA]</scope>
</reference>
<gene>
    <name evidence="1" type="ORF">CDAR_597621</name>
</gene>
<sequence length="100" mass="11684">MFFPCLNINDGNNTPDSKGNPPLFFPPISFRKRAGRIRRWGRTHHFNFTKSTESPSEASEQSYYFFTKGGREIYPTGCVVMKNRIEKNLKTFLDLKKYVL</sequence>
<dbReference type="Proteomes" id="UP001054837">
    <property type="component" value="Unassembled WGS sequence"/>
</dbReference>
<dbReference type="EMBL" id="BPLQ01015451">
    <property type="protein sequence ID" value="GIY88125.1"/>
    <property type="molecule type" value="Genomic_DNA"/>
</dbReference>
<keyword evidence="2" id="KW-1185">Reference proteome</keyword>